<dbReference type="InterPro" id="IPR011006">
    <property type="entry name" value="CheY-like_superfamily"/>
</dbReference>
<dbReference type="InterPro" id="IPR050595">
    <property type="entry name" value="Bact_response_regulator"/>
</dbReference>
<evidence type="ECO:0000256" key="2">
    <source>
        <dbReference type="ARBA" id="ARBA00023012"/>
    </source>
</evidence>
<evidence type="ECO:0000256" key="3">
    <source>
        <dbReference type="ARBA" id="ARBA00023015"/>
    </source>
</evidence>
<evidence type="ECO:0000313" key="9">
    <source>
        <dbReference type="Proteomes" id="UP000270620"/>
    </source>
</evidence>
<dbReference type="Gene3D" id="3.40.50.2300">
    <property type="match status" value="1"/>
</dbReference>
<sequence>MNRKILIVDDEPNIVMTLEYAFKKQGFEVFIARDGTEALQILETNIPNVILLDIMMPKVDGYETLEFIKKKDSLSQVKVVFLTAKHKASDIEKGLKLGADKYLTKPFSIKKIISEVLDLLN</sequence>
<dbReference type="RefSeq" id="WP_125467252.1">
    <property type="nucleotide sequence ID" value="NZ_RWBG01000002.1"/>
</dbReference>
<dbReference type="SMART" id="SM00448">
    <property type="entry name" value="REC"/>
    <property type="match status" value="1"/>
</dbReference>
<protein>
    <submittedName>
        <fullName evidence="8">Response regulator</fullName>
    </submittedName>
</protein>
<keyword evidence="9" id="KW-1185">Reference proteome</keyword>
<dbReference type="PROSITE" id="PS50110">
    <property type="entry name" value="RESPONSE_REGULATORY"/>
    <property type="match status" value="1"/>
</dbReference>
<evidence type="ECO:0000256" key="1">
    <source>
        <dbReference type="ARBA" id="ARBA00022553"/>
    </source>
</evidence>
<dbReference type="Proteomes" id="UP000270620">
    <property type="component" value="Unassembled WGS sequence"/>
</dbReference>
<evidence type="ECO:0000259" key="7">
    <source>
        <dbReference type="PROSITE" id="PS50110"/>
    </source>
</evidence>
<dbReference type="CDD" id="cd17574">
    <property type="entry name" value="REC_OmpR"/>
    <property type="match status" value="1"/>
</dbReference>
<comment type="caution">
    <text evidence="8">The sequence shown here is derived from an EMBL/GenBank/DDBJ whole genome shotgun (WGS) entry which is preliminary data.</text>
</comment>
<keyword evidence="2" id="KW-0902">Two-component regulatory system</keyword>
<proteinExistence type="predicted"/>
<accession>A0A428K1L2</accession>
<evidence type="ECO:0000256" key="4">
    <source>
        <dbReference type="ARBA" id="ARBA00023125"/>
    </source>
</evidence>
<dbReference type="FunFam" id="3.40.50.2300:FF:000001">
    <property type="entry name" value="DNA-binding response regulator PhoB"/>
    <property type="match status" value="1"/>
</dbReference>
<dbReference type="GO" id="GO:0000160">
    <property type="term" value="P:phosphorelay signal transduction system"/>
    <property type="evidence" value="ECO:0007669"/>
    <property type="project" value="UniProtKB-KW"/>
</dbReference>
<evidence type="ECO:0000256" key="5">
    <source>
        <dbReference type="ARBA" id="ARBA00023163"/>
    </source>
</evidence>
<dbReference type="PANTHER" id="PTHR44591">
    <property type="entry name" value="STRESS RESPONSE REGULATOR PROTEIN 1"/>
    <property type="match status" value="1"/>
</dbReference>
<keyword evidence="1 6" id="KW-0597">Phosphoprotein</keyword>
<gene>
    <name evidence="8" type="ORF">EJA19_04965</name>
</gene>
<dbReference type="AlphaFoldDB" id="A0A428K1L2"/>
<feature type="modified residue" description="4-aspartylphosphate" evidence="6">
    <location>
        <position position="53"/>
    </location>
</feature>
<evidence type="ECO:0000256" key="6">
    <source>
        <dbReference type="PROSITE-ProRule" id="PRU00169"/>
    </source>
</evidence>
<organism evidence="8 9">
    <name type="scientific">Mangrovimonas spongiae</name>
    <dbReference type="NCBI Taxonomy" id="2494697"/>
    <lineage>
        <taxon>Bacteria</taxon>
        <taxon>Pseudomonadati</taxon>
        <taxon>Bacteroidota</taxon>
        <taxon>Flavobacteriia</taxon>
        <taxon>Flavobacteriales</taxon>
        <taxon>Flavobacteriaceae</taxon>
        <taxon>Mangrovimonas</taxon>
    </lineage>
</organism>
<keyword evidence="3" id="KW-0805">Transcription regulation</keyword>
<keyword evidence="5" id="KW-0804">Transcription</keyword>
<reference evidence="8 9" key="1">
    <citation type="submission" date="2018-12" db="EMBL/GenBank/DDBJ databases">
        <title>Mangrovimonas spongiae sp. nov., a novel member of the genus Mangrovimonas isolated from marine sponge.</title>
        <authorList>
            <person name="Zhuang L."/>
            <person name="Luo L."/>
        </authorList>
    </citation>
    <scope>NUCLEOTIDE SEQUENCE [LARGE SCALE GENOMIC DNA]</scope>
    <source>
        <strain evidence="8 9">HN-E26</strain>
    </source>
</reference>
<dbReference type="EMBL" id="RWBG01000002">
    <property type="protein sequence ID" value="RSK40332.1"/>
    <property type="molecule type" value="Genomic_DNA"/>
</dbReference>
<evidence type="ECO:0000313" key="8">
    <source>
        <dbReference type="EMBL" id="RSK40332.1"/>
    </source>
</evidence>
<dbReference type="SUPFAM" id="SSF52172">
    <property type="entry name" value="CheY-like"/>
    <property type="match status" value="1"/>
</dbReference>
<dbReference type="PANTHER" id="PTHR44591:SF3">
    <property type="entry name" value="RESPONSE REGULATORY DOMAIN-CONTAINING PROTEIN"/>
    <property type="match status" value="1"/>
</dbReference>
<dbReference type="OrthoDB" id="9789181at2"/>
<name>A0A428K1L2_9FLAO</name>
<keyword evidence="4" id="KW-0238">DNA-binding</keyword>
<dbReference type="GO" id="GO:0003677">
    <property type="term" value="F:DNA binding"/>
    <property type="evidence" value="ECO:0007669"/>
    <property type="project" value="UniProtKB-KW"/>
</dbReference>
<dbReference type="Pfam" id="PF00072">
    <property type="entry name" value="Response_reg"/>
    <property type="match status" value="1"/>
</dbReference>
<feature type="domain" description="Response regulatory" evidence="7">
    <location>
        <begin position="4"/>
        <end position="120"/>
    </location>
</feature>
<dbReference type="InterPro" id="IPR001789">
    <property type="entry name" value="Sig_transdc_resp-reg_receiver"/>
</dbReference>